<sequence>MVNDTTRLLGLDGLVAERVELDATGVPVVHLATGCEQARCCPQCGQRAVRIKQWTTTRPRDLPVGGRPVRLRWRKRRWYCPTPACPRQSFTEHVAQVPARARLTTRLRQAAGAAVADGGRTIVQAARDHGVSWPVVAGAFTAHATKVLPAEPEPVTVLGIDEVRRGKPRWAWDEQAGSWTTTADRWHVGFVDLSGGQGLLAQVEGRTTVAVTGWLTDRPPVWRDQVQAVAIDMCTVFKSAVRQVLPHALLVVDHFHVVQLANRAVTEVRRRVTLTQRGRRGRGADPEWRMRNRLTRSAARMPGKHVDRLVDTLEALPAPIGAPILAAWNAKEDLLDLLATARTQPDREQIHRLLHRFYARCAATDLPELHRLATTIETWWPQIQAFLTTGITNAGSEGTNRVIKTVARDAYGFRNPENQRLRTRTATTRRHRGQLNPA</sequence>
<gene>
    <name evidence="4" type="ORF">GA0070560_1261</name>
</gene>
<dbReference type="STRING" id="47864.GA0070560_1261"/>
<feature type="domain" description="Transposase IS204/IS1001/IS1096/IS1165 DDE" evidence="1">
    <location>
        <begin position="190"/>
        <end position="422"/>
    </location>
</feature>
<dbReference type="Pfam" id="PF14690">
    <property type="entry name" value="Zn_ribbon_ISL3"/>
    <property type="match status" value="1"/>
</dbReference>
<dbReference type="NCBIfam" id="NF033550">
    <property type="entry name" value="transpos_ISL3"/>
    <property type="match status" value="1"/>
</dbReference>
<reference evidence="5" key="1">
    <citation type="submission" date="2016-06" db="EMBL/GenBank/DDBJ databases">
        <authorList>
            <person name="Varghese N."/>
        </authorList>
    </citation>
    <scope>NUCLEOTIDE SEQUENCE [LARGE SCALE GENOMIC DNA]</scope>
    <source>
        <strain evidence="5">DSM 43171</strain>
    </source>
</reference>
<proteinExistence type="predicted"/>
<dbReference type="PROSITE" id="PS51257">
    <property type="entry name" value="PROKAR_LIPOPROTEIN"/>
    <property type="match status" value="1"/>
</dbReference>
<keyword evidence="5" id="KW-1185">Reference proteome</keyword>
<dbReference type="Pfam" id="PF01610">
    <property type="entry name" value="DDE_Tnp_ISL3"/>
    <property type="match status" value="1"/>
</dbReference>
<dbReference type="AlphaFoldDB" id="A0A1C5JAH4"/>
<dbReference type="InterPro" id="IPR029261">
    <property type="entry name" value="Transposase_Znf"/>
</dbReference>
<dbReference type="OrthoDB" id="3238779at2"/>
<dbReference type="InterPro" id="IPR047951">
    <property type="entry name" value="Transpos_ISL3"/>
</dbReference>
<dbReference type="InterPro" id="IPR002560">
    <property type="entry name" value="Transposase_DDE"/>
</dbReference>
<dbReference type="Proteomes" id="UP000199408">
    <property type="component" value="Unassembled WGS sequence"/>
</dbReference>
<feature type="domain" description="Transposase IS204/IS1001/IS1096/IS1165 zinc-finger" evidence="3">
    <location>
        <begin position="39"/>
        <end position="82"/>
    </location>
</feature>
<organism evidence="4 5">
    <name type="scientific">Micromonospora halophytica</name>
    <dbReference type="NCBI Taxonomy" id="47864"/>
    <lineage>
        <taxon>Bacteria</taxon>
        <taxon>Bacillati</taxon>
        <taxon>Actinomycetota</taxon>
        <taxon>Actinomycetes</taxon>
        <taxon>Micromonosporales</taxon>
        <taxon>Micromonosporaceae</taxon>
        <taxon>Micromonospora</taxon>
    </lineage>
</organism>
<dbReference type="PANTHER" id="PTHR33498">
    <property type="entry name" value="TRANSPOSASE FOR INSERTION SEQUENCE ELEMENT IS1557"/>
    <property type="match status" value="1"/>
</dbReference>
<evidence type="ECO:0000313" key="5">
    <source>
        <dbReference type="Proteomes" id="UP000199408"/>
    </source>
</evidence>
<dbReference type="InterPro" id="IPR032877">
    <property type="entry name" value="Transposase_HTH"/>
</dbReference>
<accession>A0A1C5JAH4</accession>
<dbReference type="Pfam" id="PF13542">
    <property type="entry name" value="HTH_Tnp_ISL3"/>
    <property type="match status" value="1"/>
</dbReference>
<dbReference type="RefSeq" id="WP_091301920.1">
    <property type="nucleotide sequence ID" value="NZ_FMDN01000026.1"/>
</dbReference>
<evidence type="ECO:0000259" key="2">
    <source>
        <dbReference type="Pfam" id="PF13542"/>
    </source>
</evidence>
<dbReference type="EMBL" id="FMDN01000026">
    <property type="protein sequence ID" value="SCG67577.1"/>
    <property type="molecule type" value="Genomic_DNA"/>
</dbReference>
<feature type="domain" description="Transposase IS204/IS1001/IS1096/IS1165 helix-turn-helix" evidence="2">
    <location>
        <begin position="92"/>
        <end position="143"/>
    </location>
</feature>
<protein>
    <submittedName>
        <fullName evidence="4">Transposase</fullName>
    </submittedName>
</protein>
<evidence type="ECO:0000259" key="1">
    <source>
        <dbReference type="Pfam" id="PF01610"/>
    </source>
</evidence>
<evidence type="ECO:0000313" key="4">
    <source>
        <dbReference type="EMBL" id="SCG67577.1"/>
    </source>
</evidence>
<name>A0A1C5JAH4_9ACTN</name>
<evidence type="ECO:0000259" key="3">
    <source>
        <dbReference type="Pfam" id="PF14690"/>
    </source>
</evidence>
<dbReference type="PANTHER" id="PTHR33498:SF1">
    <property type="entry name" value="TRANSPOSASE FOR INSERTION SEQUENCE ELEMENT IS1557"/>
    <property type="match status" value="1"/>
</dbReference>